<dbReference type="AlphaFoldDB" id="A0A9W8ZTE7"/>
<gene>
    <name evidence="3" type="ORF">C8J55DRAFT_493103</name>
</gene>
<accession>A0A9W8ZTE7</accession>
<evidence type="ECO:0000256" key="1">
    <source>
        <dbReference type="SAM" id="MobiDB-lite"/>
    </source>
</evidence>
<evidence type="ECO:0000256" key="2">
    <source>
        <dbReference type="SAM" id="SignalP"/>
    </source>
</evidence>
<dbReference type="Gene3D" id="3.40.50.1820">
    <property type="entry name" value="alpha/beta hydrolase"/>
    <property type="match status" value="1"/>
</dbReference>
<dbReference type="PANTHER" id="PTHR35560">
    <property type="entry name" value="BLL0132 PROTEIN"/>
    <property type="match status" value="1"/>
</dbReference>
<reference evidence="3" key="2">
    <citation type="journal article" date="2023" name="Proc. Natl. Acad. Sci. U.S.A.">
        <title>A global phylogenomic analysis of the shiitake genus Lentinula.</title>
        <authorList>
            <person name="Sierra-Patev S."/>
            <person name="Min B."/>
            <person name="Naranjo-Ortiz M."/>
            <person name="Looney B."/>
            <person name="Konkel Z."/>
            <person name="Slot J.C."/>
            <person name="Sakamoto Y."/>
            <person name="Steenwyk J.L."/>
            <person name="Rokas A."/>
            <person name="Carro J."/>
            <person name="Camarero S."/>
            <person name="Ferreira P."/>
            <person name="Molpeceres G."/>
            <person name="Ruiz-Duenas F.J."/>
            <person name="Serrano A."/>
            <person name="Henrissat B."/>
            <person name="Drula E."/>
            <person name="Hughes K.W."/>
            <person name="Mata J.L."/>
            <person name="Ishikawa N.K."/>
            <person name="Vargas-Isla R."/>
            <person name="Ushijima S."/>
            <person name="Smith C.A."/>
            <person name="Donoghue J."/>
            <person name="Ahrendt S."/>
            <person name="Andreopoulos W."/>
            <person name="He G."/>
            <person name="LaButti K."/>
            <person name="Lipzen A."/>
            <person name="Ng V."/>
            <person name="Riley R."/>
            <person name="Sandor L."/>
            <person name="Barry K."/>
            <person name="Martinez A.T."/>
            <person name="Xiao Y."/>
            <person name="Gibbons J.G."/>
            <person name="Terashima K."/>
            <person name="Grigoriev I.V."/>
            <person name="Hibbett D."/>
        </authorList>
    </citation>
    <scope>NUCLEOTIDE SEQUENCE</scope>
    <source>
        <strain evidence="3">Sp2 HRB7682 ss15</strain>
    </source>
</reference>
<comment type="caution">
    <text evidence="3">The sequence shown here is derived from an EMBL/GenBank/DDBJ whole genome shotgun (WGS) entry which is preliminary data.</text>
</comment>
<feature type="signal peptide" evidence="2">
    <location>
        <begin position="1"/>
        <end position="18"/>
    </location>
</feature>
<reference evidence="3" key="1">
    <citation type="submission" date="2022-08" db="EMBL/GenBank/DDBJ databases">
        <authorList>
            <consortium name="DOE Joint Genome Institute"/>
            <person name="Min B."/>
            <person name="Riley R."/>
            <person name="Sierra-Patev S."/>
            <person name="Naranjo-Ortiz M."/>
            <person name="Looney B."/>
            <person name="Konkel Z."/>
            <person name="Slot J.C."/>
            <person name="Sakamoto Y."/>
            <person name="Steenwyk J.L."/>
            <person name="Rokas A."/>
            <person name="Carro J."/>
            <person name="Camarero S."/>
            <person name="Ferreira P."/>
            <person name="Molpeceres G."/>
            <person name="Ruiz-Duenas F.J."/>
            <person name="Serrano A."/>
            <person name="Henrissat B."/>
            <person name="Drula E."/>
            <person name="Hughes K.W."/>
            <person name="Mata J.L."/>
            <person name="Ishikawa N.K."/>
            <person name="Vargas-Isla R."/>
            <person name="Ushijima S."/>
            <person name="Smith C.A."/>
            <person name="Ahrendt S."/>
            <person name="Andreopoulos W."/>
            <person name="He G."/>
            <person name="Labutti K."/>
            <person name="Lipzen A."/>
            <person name="Ng V."/>
            <person name="Sandor L."/>
            <person name="Barry K."/>
            <person name="Martinez A.T."/>
            <person name="Xiao Y."/>
            <person name="Gibbons J.G."/>
            <person name="Terashima K."/>
            <person name="Hibbett D.S."/>
            <person name="Grigoriev I.V."/>
        </authorList>
    </citation>
    <scope>NUCLEOTIDE SEQUENCE</scope>
    <source>
        <strain evidence="3">Sp2 HRB7682 ss15</strain>
    </source>
</reference>
<evidence type="ECO:0008006" key="5">
    <source>
        <dbReference type="Google" id="ProtNLM"/>
    </source>
</evidence>
<organism evidence="3 4">
    <name type="scientific">Lentinula lateritia</name>
    <dbReference type="NCBI Taxonomy" id="40482"/>
    <lineage>
        <taxon>Eukaryota</taxon>
        <taxon>Fungi</taxon>
        <taxon>Dikarya</taxon>
        <taxon>Basidiomycota</taxon>
        <taxon>Agaricomycotina</taxon>
        <taxon>Agaricomycetes</taxon>
        <taxon>Agaricomycetidae</taxon>
        <taxon>Agaricales</taxon>
        <taxon>Marasmiineae</taxon>
        <taxon>Omphalotaceae</taxon>
        <taxon>Lentinula</taxon>
    </lineage>
</organism>
<name>A0A9W8ZTE7_9AGAR</name>
<feature type="chain" id="PRO_5040938488" description="Alpha beta-hydrolase" evidence="2">
    <location>
        <begin position="19"/>
        <end position="391"/>
    </location>
</feature>
<feature type="region of interest" description="Disordered" evidence="1">
    <location>
        <begin position="24"/>
        <end position="50"/>
    </location>
</feature>
<dbReference type="PANTHER" id="PTHR35560:SF3">
    <property type="entry name" value="PEPTIDASE S9 PROLYL OLIGOPEPTIDASE CATALYTIC DOMAIN-CONTAINING PROTEIN"/>
    <property type="match status" value="1"/>
</dbReference>
<protein>
    <recommendedName>
        <fullName evidence="5">Alpha beta-hydrolase</fullName>
    </recommendedName>
</protein>
<keyword evidence="2" id="KW-0732">Signal</keyword>
<evidence type="ECO:0000313" key="3">
    <source>
        <dbReference type="EMBL" id="KAJ4466473.1"/>
    </source>
</evidence>
<evidence type="ECO:0000313" key="4">
    <source>
        <dbReference type="Proteomes" id="UP001150238"/>
    </source>
</evidence>
<sequence length="391" mass="42844">MMIIVIPLLLALAVSTLAANVHRRPPRAEHVVRQENNPDPTVGGSPDGGWQSMPQVTDATAYPNWTLNDSGAMLPVYQTTGLIPNEVTRAVIVLPGKPRDCWYYWNAMNNALYLANYQNSSISRSQISIMAPCFWTQVDVDAGAAQADVLIWGMTTWISGHENVGPTGVSDYSSFKALDALIEHYMNKSVYPKLKTVVLAGHSAGGQTVQRYAGLRQTTKNDDRLHFWVANPGSLMWLSADRPYPNASCSGVDDYKYGLAGDFPAYGGQLDRDSILSLYNSRIVNYAWGTVILFTIRLGNIFADQNASIQQADNGNGDTRCEAETQGSTHYTRGQNFVSMVNATFGWPANVTVDWVEGVSHDNVGMMESAEGLDKIVPSFLNQIEFSCGVL</sequence>
<dbReference type="InterPro" id="IPR029058">
    <property type="entry name" value="AB_hydrolase_fold"/>
</dbReference>
<dbReference type="SUPFAM" id="SSF53474">
    <property type="entry name" value="alpha/beta-Hydrolases"/>
    <property type="match status" value="1"/>
</dbReference>
<dbReference type="EMBL" id="JANVFS010000045">
    <property type="protein sequence ID" value="KAJ4466473.1"/>
    <property type="molecule type" value="Genomic_DNA"/>
</dbReference>
<dbReference type="Proteomes" id="UP001150238">
    <property type="component" value="Unassembled WGS sequence"/>
</dbReference>
<proteinExistence type="predicted"/>